<evidence type="ECO:0000313" key="3">
    <source>
        <dbReference type="Proteomes" id="UP001165082"/>
    </source>
</evidence>
<dbReference type="PANTHER" id="PTHR36359:SF1">
    <property type="entry name" value="PROTEIN RESISTANCE TO PHYTOPHTHORA 1, CHLOROPLASTIC"/>
    <property type="match status" value="1"/>
</dbReference>
<gene>
    <name evidence="2" type="ORF">TrRE_jg9276</name>
</gene>
<dbReference type="Proteomes" id="UP001165082">
    <property type="component" value="Unassembled WGS sequence"/>
</dbReference>
<keyword evidence="1" id="KW-1133">Transmembrane helix</keyword>
<dbReference type="PANTHER" id="PTHR36359">
    <property type="entry name" value="PROTEIN RESISTANCE TO PHYTOPHTHORA 1, CHLOROPLASTIC"/>
    <property type="match status" value="1"/>
</dbReference>
<evidence type="ECO:0000256" key="1">
    <source>
        <dbReference type="SAM" id="Phobius"/>
    </source>
</evidence>
<proteinExistence type="predicted"/>
<feature type="transmembrane region" description="Helical" evidence="1">
    <location>
        <begin position="139"/>
        <end position="157"/>
    </location>
</feature>
<accession>A0A9W7AN48</accession>
<feature type="transmembrane region" description="Helical" evidence="1">
    <location>
        <begin position="101"/>
        <end position="127"/>
    </location>
</feature>
<sequence length="226" mass="25444">MSIDEELSAVGGLDQLLNPATVVNVEKQIVDLRLDLAYAVGRDVSELGGDISELRKLPDDLFDDEGVDTEEAGKLRARLVKLRAKLNAERRSVFRGWLKDVFLIQAVLSFVLSFVMSTNPALLFGSFSWFSDPRLNMDVSIKVLGFWWWWLFIVPSLRSRRPSGSEKRALDLAFVLTPLASLIAPVATKDTGVIWGIDLITFAACYAYAYLRFYFSKITTIREKIS</sequence>
<protein>
    <submittedName>
        <fullName evidence="2">Uncharacterized protein</fullName>
    </submittedName>
</protein>
<organism evidence="2 3">
    <name type="scientific">Triparma retinervis</name>
    <dbReference type="NCBI Taxonomy" id="2557542"/>
    <lineage>
        <taxon>Eukaryota</taxon>
        <taxon>Sar</taxon>
        <taxon>Stramenopiles</taxon>
        <taxon>Ochrophyta</taxon>
        <taxon>Bolidophyceae</taxon>
        <taxon>Parmales</taxon>
        <taxon>Triparmaceae</taxon>
        <taxon>Triparma</taxon>
    </lineage>
</organism>
<dbReference type="InterPro" id="IPR044966">
    <property type="entry name" value="RPH1"/>
</dbReference>
<keyword evidence="3" id="KW-1185">Reference proteome</keyword>
<feature type="transmembrane region" description="Helical" evidence="1">
    <location>
        <begin position="169"/>
        <end position="187"/>
    </location>
</feature>
<keyword evidence="1" id="KW-0812">Transmembrane</keyword>
<evidence type="ECO:0000313" key="2">
    <source>
        <dbReference type="EMBL" id="GMH72945.1"/>
    </source>
</evidence>
<dbReference type="OrthoDB" id="424372at2759"/>
<comment type="caution">
    <text evidence="2">The sequence shown here is derived from an EMBL/GenBank/DDBJ whole genome shotgun (WGS) entry which is preliminary data.</text>
</comment>
<name>A0A9W7AN48_9STRA</name>
<reference evidence="2" key="1">
    <citation type="submission" date="2022-07" db="EMBL/GenBank/DDBJ databases">
        <title>Genome analysis of Parmales, a sister group of diatoms, reveals the evolutionary specialization of diatoms from phago-mixotrophs to photoautotrophs.</title>
        <authorList>
            <person name="Ban H."/>
            <person name="Sato S."/>
            <person name="Yoshikawa S."/>
            <person name="Kazumasa Y."/>
            <person name="Nakamura Y."/>
            <person name="Ichinomiya M."/>
            <person name="Saitoh K."/>
            <person name="Sato N."/>
            <person name="Blanc-Mathieu R."/>
            <person name="Endo H."/>
            <person name="Kuwata A."/>
            <person name="Ogata H."/>
        </authorList>
    </citation>
    <scope>NUCLEOTIDE SEQUENCE</scope>
</reference>
<dbReference type="GO" id="GO:0006952">
    <property type="term" value="P:defense response"/>
    <property type="evidence" value="ECO:0007669"/>
    <property type="project" value="InterPro"/>
</dbReference>
<dbReference type="EMBL" id="BRXZ01001508">
    <property type="protein sequence ID" value="GMH72945.1"/>
    <property type="molecule type" value="Genomic_DNA"/>
</dbReference>
<feature type="transmembrane region" description="Helical" evidence="1">
    <location>
        <begin position="193"/>
        <end position="215"/>
    </location>
</feature>
<dbReference type="AlphaFoldDB" id="A0A9W7AN48"/>
<keyword evidence="1" id="KW-0472">Membrane</keyword>